<evidence type="ECO:0000256" key="6">
    <source>
        <dbReference type="SAM" id="SignalP"/>
    </source>
</evidence>
<dbReference type="Gene3D" id="3.30.465.10">
    <property type="match status" value="1"/>
</dbReference>
<dbReference type="PANTHER" id="PTHR42973">
    <property type="entry name" value="BINDING OXIDOREDUCTASE, PUTATIVE (AFU_ORTHOLOGUE AFUA_1G17690)-RELATED"/>
    <property type="match status" value="1"/>
</dbReference>
<evidence type="ECO:0000256" key="1">
    <source>
        <dbReference type="ARBA" id="ARBA00001974"/>
    </source>
</evidence>
<gene>
    <name evidence="8" type="ORF">IFR04_009854</name>
</gene>
<organism evidence="8 9">
    <name type="scientific">Cadophora malorum</name>
    <dbReference type="NCBI Taxonomy" id="108018"/>
    <lineage>
        <taxon>Eukaryota</taxon>
        <taxon>Fungi</taxon>
        <taxon>Dikarya</taxon>
        <taxon>Ascomycota</taxon>
        <taxon>Pezizomycotina</taxon>
        <taxon>Leotiomycetes</taxon>
        <taxon>Helotiales</taxon>
        <taxon>Ploettnerulaceae</taxon>
        <taxon>Cadophora</taxon>
    </lineage>
</organism>
<evidence type="ECO:0000259" key="7">
    <source>
        <dbReference type="PROSITE" id="PS51387"/>
    </source>
</evidence>
<sequence>MFRFLVFIAVSLYPFITLASPQTFTKIVQCLTTSGIPQAHPGTSSFSQLIIPLNLRLNYTPIALALPTTVPQVQAAVKCAAKLGVKVNPRSGGHSYASHSIGGEDGHLVIDLKYFRETVLNSKTNVATVGPGARLGNVAVALYEQGGRAMAHGICPGVGVGGHVLHGGQGYSTHTHGLFLDFLLSTEIVLADGSLVTASSTQNSELFWALRGAGMSFGIVTSFKFRTIAAPAENVLFYYPYLWNQAQARAGWEAWQEYCGGSTDPIIPREMNIRWVVVNYASGYMIFLLEGAYHGSQADFLVAIEPLLSALEMVGGLQADIRGTGTHSLGWLDSLLYANNNDLFDVQGTGETLESPLNYTAHSTFFTKSLMTDNLSPAGIDAFINQLYTTGPTSPVGWYFIIYTQGGPTSAVPLTPSSTTSYAHRSSLYEWQLVAQVAAPPFPDAGIQWLNDFVGAILDVEEGAGEKKLGMYYNYADPSLGRVEAGGRYWLQNYPRLKAIKKKVDPRSVFMNPQTL</sequence>
<keyword evidence="6" id="KW-0732">Signal</keyword>
<keyword evidence="9" id="KW-1185">Reference proteome</keyword>
<keyword evidence="3" id="KW-0285">Flavoprotein</keyword>
<dbReference type="OrthoDB" id="407275at2759"/>
<evidence type="ECO:0000256" key="4">
    <source>
        <dbReference type="ARBA" id="ARBA00022827"/>
    </source>
</evidence>
<dbReference type="GO" id="GO:0071949">
    <property type="term" value="F:FAD binding"/>
    <property type="evidence" value="ECO:0007669"/>
    <property type="project" value="InterPro"/>
</dbReference>
<evidence type="ECO:0000313" key="9">
    <source>
        <dbReference type="Proteomes" id="UP000664132"/>
    </source>
</evidence>
<dbReference type="SUPFAM" id="SSF56176">
    <property type="entry name" value="FAD-binding/transporter-associated domain-like"/>
    <property type="match status" value="1"/>
</dbReference>
<dbReference type="Gene3D" id="3.40.462.20">
    <property type="match status" value="1"/>
</dbReference>
<dbReference type="Proteomes" id="UP000664132">
    <property type="component" value="Unassembled WGS sequence"/>
</dbReference>
<evidence type="ECO:0000256" key="2">
    <source>
        <dbReference type="ARBA" id="ARBA00005466"/>
    </source>
</evidence>
<dbReference type="PROSITE" id="PS51387">
    <property type="entry name" value="FAD_PCMH"/>
    <property type="match status" value="1"/>
</dbReference>
<feature type="chain" id="PRO_5034228489" description="FAD-binding PCMH-type domain-containing protein" evidence="6">
    <location>
        <begin position="20"/>
        <end position="516"/>
    </location>
</feature>
<dbReference type="PANTHER" id="PTHR42973:SF39">
    <property type="entry name" value="FAD-BINDING PCMH-TYPE DOMAIN-CONTAINING PROTEIN"/>
    <property type="match status" value="1"/>
</dbReference>
<comment type="caution">
    <text evidence="8">The sequence shown here is derived from an EMBL/GenBank/DDBJ whole genome shotgun (WGS) entry which is preliminary data.</text>
</comment>
<evidence type="ECO:0000313" key="8">
    <source>
        <dbReference type="EMBL" id="KAG4417013.1"/>
    </source>
</evidence>
<dbReference type="AlphaFoldDB" id="A0A8H7W964"/>
<dbReference type="Pfam" id="PF08031">
    <property type="entry name" value="BBE"/>
    <property type="match status" value="1"/>
</dbReference>
<keyword evidence="4" id="KW-0274">FAD</keyword>
<accession>A0A8H7W964</accession>
<dbReference type="InterPro" id="IPR050416">
    <property type="entry name" value="FAD-linked_Oxidoreductase"/>
</dbReference>
<feature type="signal peptide" evidence="6">
    <location>
        <begin position="1"/>
        <end position="19"/>
    </location>
</feature>
<dbReference type="InterPro" id="IPR006094">
    <property type="entry name" value="Oxid_FAD_bind_N"/>
</dbReference>
<keyword evidence="5" id="KW-0560">Oxidoreductase</keyword>
<dbReference type="InterPro" id="IPR016169">
    <property type="entry name" value="FAD-bd_PCMH_sub2"/>
</dbReference>
<comment type="similarity">
    <text evidence="2">Belongs to the oxygen-dependent FAD-linked oxidoreductase family.</text>
</comment>
<dbReference type="GO" id="GO:0016491">
    <property type="term" value="F:oxidoreductase activity"/>
    <property type="evidence" value="ECO:0007669"/>
    <property type="project" value="UniProtKB-KW"/>
</dbReference>
<proteinExistence type="inferred from homology"/>
<dbReference type="Pfam" id="PF01565">
    <property type="entry name" value="FAD_binding_4"/>
    <property type="match status" value="1"/>
</dbReference>
<evidence type="ECO:0000256" key="3">
    <source>
        <dbReference type="ARBA" id="ARBA00022630"/>
    </source>
</evidence>
<name>A0A8H7W964_9HELO</name>
<comment type="cofactor">
    <cofactor evidence="1">
        <name>FAD</name>
        <dbReference type="ChEBI" id="CHEBI:57692"/>
    </cofactor>
</comment>
<feature type="domain" description="FAD-binding PCMH-type" evidence="7">
    <location>
        <begin position="57"/>
        <end position="230"/>
    </location>
</feature>
<dbReference type="InterPro" id="IPR012951">
    <property type="entry name" value="BBE"/>
</dbReference>
<dbReference type="EMBL" id="JAFJYH010000167">
    <property type="protein sequence ID" value="KAG4417013.1"/>
    <property type="molecule type" value="Genomic_DNA"/>
</dbReference>
<dbReference type="InterPro" id="IPR016166">
    <property type="entry name" value="FAD-bd_PCMH"/>
</dbReference>
<protein>
    <recommendedName>
        <fullName evidence="7">FAD-binding PCMH-type domain-containing protein</fullName>
    </recommendedName>
</protein>
<evidence type="ECO:0000256" key="5">
    <source>
        <dbReference type="ARBA" id="ARBA00023002"/>
    </source>
</evidence>
<dbReference type="InterPro" id="IPR036318">
    <property type="entry name" value="FAD-bd_PCMH-like_sf"/>
</dbReference>
<reference evidence="8" key="1">
    <citation type="submission" date="2021-02" db="EMBL/GenBank/DDBJ databases">
        <title>Genome sequence Cadophora malorum strain M34.</title>
        <authorList>
            <person name="Stefanovic E."/>
            <person name="Vu D."/>
            <person name="Scully C."/>
            <person name="Dijksterhuis J."/>
            <person name="Roader J."/>
            <person name="Houbraken J."/>
        </authorList>
    </citation>
    <scope>NUCLEOTIDE SEQUENCE</scope>
    <source>
        <strain evidence="8">M34</strain>
    </source>
</reference>